<evidence type="ECO:0000256" key="4">
    <source>
        <dbReference type="ARBA" id="ARBA00013078"/>
    </source>
</evidence>
<dbReference type="GO" id="GO:0006281">
    <property type="term" value="P:DNA repair"/>
    <property type="evidence" value="ECO:0007669"/>
    <property type="project" value="TreeGrafter"/>
</dbReference>
<proteinExistence type="inferred from homology"/>
<dbReference type="NCBIfam" id="TIGR01509">
    <property type="entry name" value="HAD-SF-IA-v3"/>
    <property type="match status" value="1"/>
</dbReference>
<dbReference type="InterPro" id="IPR041492">
    <property type="entry name" value="HAD_2"/>
</dbReference>
<dbReference type="AlphaFoldDB" id="A0A1F6GSA9"/>
<dbReference type="InterPro" id="IPR023214">
    <property type="entry name" value="HAD_sf"/>
</dbReference>
<dbReference type="SFLD" id="SFLDG01129">
    <property type="entry name" value="C1.5:_HAD__Beta-PGM__Phosphata"/>
    <property type="match status" value="1"/>
</dbReference>
<evidence type="ECO:0000256" key="3">
    <source>
        <dbReference type="ARBA" id="ARBA00006171"/>
    </source>
</evidence>
<dbReference type="PROSITE" id="PS01228">
    <property type="entry name" value="COF_1"/>
    <property type="match status" value="1"/>
</dbReference>
<evidence type="ECO:0000256" key="2">
    <source>
        <dbReference type="ARBA" id="ARBA00004818"/>
    </source>
</evidence>
<dbReference type="InterPro" id="IPR006439">
    <property type="entry name" value="HAD-SF_hydro_IA"/>
</dbReference>
<dbReference type="Gene3D" id="1.10.150.240">
    <property type="entry name" value="Putative phosphatase, domain 2"/>
    <property type="match status" value="1"/>
</dbReference>
<comment type="pathway">
    <text evidence="2">Organic acid metabolism; glycolate biosynthesis; glycolate from 2-phosphoglycolate: step 1/1.</text>
</comment>
<evidence type="ECO:0000313" key="5">
    <source>
        <dbReference type="EMBL" id="OGH01004.1"/>
    </source>
</evidence>
<dbReference type="InterPro" id="IPR023198">
    <property type="entry name" value="PGP-like_dom2"/>
</dbReference>
<protein>
    <recommendedName>
        <fullName evidence="4">phosphoglycolate phosphatase</fullName>
        <ecNumber evidence="4">3.1.3.18</ecNumber>
    </recommendedName>
</protein>
<organism evidence="5 6">
    <name type="scientific">Candidatus Lambdaproteobacteria bacterium RIFOXYD2_FULL_56_26</name>
    <dbReference type="NCBI Taxonomy" id="1817773"/>
    <lineage>
        <taxon>Bacteria</taxon>
        <taxon>Pseudomonadati</taxon>
        <taxon>Pseudomonadota</taxon>
        <taxon>Candidatus Lambdaproteobacteria</taxon>
    </lineage>
</organism>
<dbReference type="InterPro" id="IPR050155">
    <property type="entry name" value="HAD-like_hydrolase_sf"/>
</dbReference>
<dbReference type="Proteomes" id="UP000177583">
    <property type="component" value="Unassembled WGS sequence"/>
</dbReference>
<comment type="similarity">
    <text evidence="3">Belongs to the HAD-like hydrolase superfamily. CbbY/CbbZ/Gph/YieH family.</text>
</comment>
<dbReference type="SUPFAM" id="SSF56784">
    <property type="entry name" value="HAD-like"/>
    <property type="match status" value="1"/>
</dbReference>
<sequence>MSFKAVIFDLDGTLVNSLDDLAEACNRSLSKFGYPIHPLEAYKKFVGEGAKHLVTQALPPAARKEVEINRLLALFQQDYQTQAAVKTKPYEGVEALLAGLEALGTQKAILSNKPHLLTVQVVGHFLQSYSFHPVFGAREGVLRKPDPAGALEICRAWGLAPDQVLYLGDTAIDMKTATQAGCFPLGAAWGFRPEELNASGARAIVQSPLEVLELVRSGP</sequence>
<dbReference type="SFLD" id="SFLDG01135">
    <property type="entry name" value="C1.5.6:_HAD__Beta-PGM__Phospha"/>
    <property type="match status" value="1"/>
</dbReference>
<dbReference type="Pfam" id="PF13419">
    <property type="entry name" value="HAD_2"/>
    <property type="match status" value="1"/>
</dbReference>
<dbReference type="NCBIfam" id="TIGR01549">
    <property type="entry name" value="HAD-SF-IA-v1"/>
    <property type="match status" value="1"/>
</dbReference>
<dbReference type="SFLD" id="SFLDS00003">
    <property type="entry name" value="Haloacid_Dehalogenase"/>
    <property type="match status" value="1"/>
</dbReference>
<comment type="catalytic activity">
    <reaction evidence="1">
        <text>2-phosphoglycolate + H2O = glycolate + phosphate</text>
        <dbReference type="Rhea" id="RHEA:14369"/>
        <dbReference type="ChEBI" id="CHEBI:15377"/>
        <dbReference type="ChEBI" id="CHEBI:29805"/>
        <dbReference type="ChEBI" id="CHEBI:43474"/>
        <dbReference type="ChEBI" id="CHEBI:58033"/>
        <dbReference type="EC" id="3.1.3.18"/>
    </reaction>
</comment>
<dbReference type="InterPro" id="IPR036412">
    <property type="entry name" value="HAD-like_sf"/>
</dbReference>
<name>A0A1F6GSA9_9PROT</name>
<dbReference type="PRINTS" id="PR00413">
    <property type="entry name" value="HADHALOGNASE"/>
</dbReference>
<evidence type="ECO:0000313" key="6">
    <source>
        <dbReference type="Proteomes" id="UP000177583"/>
    </source>
</evidence>
<dbReference type="EMBL" id="MFNF01000040">
    <property type="protein sequence ID" value="OGH01004.1"/>
    <property type="molecule type" value="Genomic_DNA"/>
</dbReference>
<reference evidence="5 6" key="1">
    <citation type="journal article" date="2016" name="Nat. Commun.">
        <title>Thousands of microbial genomes shed light on interconnected biogeochemical processes in an aquifer system.</title>
        <authorList>
            <person name="Anantharaman K."/>
            <person name="Brown C.T."/>
            <person name="Hug L.A."/>
            <person name="Sharon I."/>
            <person name="Castelle C.J."/>
            <person name="Probst A.J."/>
            <person name="Thomas B.C."/>
            <person name="Singh A."/>
            <person name="Wilkins M.J."/>
            <person name="Karaoz U."/>
            <person name="Brodie E.L."/>
            <person name="Williams K.H."/>
            <person name="Hubbard S.S."/>
            <person name="Banfield J.F."/>
        </authorList>
    </citation>
    <scope>NUCLEOTIDE SEQUENCE [LARGE SCALE GENOMIC DNA]</scope>
</reference>
<dbReference type="EC" id="3.1.3.18" evidence="4"/>
<evidence type="ECO:0000256" key="1">
    <source>
        <dbReference type="ARBA" id="ARBA00000830"/>
    </source>
</evidence>
<dbReference type="GO" id="GO:0008967">
    <property type="term" value="F:phosphoglycolate phosphatase activity"/>
    <property type="evidence" value="ECO:0007669"/>
    <property type="project" value="UniProtKB-EC"/>
</dbReference>
<comment type="caution">
    <text evidence="5">The sequence shown here is derived from an EMBL/GenBank/DDBJ whole genome shotgun (WGS) entry which is preliminary data.</text>
</comment>
<dbReference type="Gene3D" id="3.40.50.1000">
    <property type="entry name" value="HAD superfamily/HAD-like"/>
    <property type="match status" value="1"/>
</dbReference>
<dbReference type="GO" id="GO:0005829">
    <property type="term" value="C:cytosol"/>
    <property type="evidence" value="ECO:0007669"/>
    <property type="project" value="TreeGrafter"/>
</dbReference>
<accession>A0A1F6GSA9</accession>
<dbReference type="PANTHER" id="PTHR43434:SF1">
    <property type="entry name" value="PHOSPHOGLYCOLATE PHOSPHATASE"/>
    <property type="match status" value="1"/>
</dbReference>
<dbReference type="PANTHER" id="PTHR43434">
    <property type="entry name" value="PHOSPHOGLYCOLATE PHOSPHATASE"/>
    <property type="match status" value="1"/>
</dbReference>
<gene>
    <name evidence="5" type="ORF">A2557_00170</name>
</gene>